<name>A0A8J4DYA5_9ACTN</name>
<organism evidence="4 5">
    <name type="scientific">Virgisporangium aurantiacum</name>
    <dbReference type="NCBI Taxonomy" id="175570"/>
    <lineage>
        <taxon>Bacteria</taxon>
        <taxon>Bacillati</taxon>
        <taxon>Actinomycetota</taxon>
        <taxon>Actinomycetes</taxon>
        <taxon>Micromonosporales</taxon>
        <taxon>Micromonosporaceae</taxon>
        <taxon>Virgisporangium</taxon>
    </lineage>
</organism>
<dbReference type="Proteomes" id="UP000612585">
    <property type="component" value="Unassembled WGS sequence"/>
</dbReference>
<keyword evidence="2" id="KW-0472">Membrane</keyword>
<keyword evidence="3" id="KW-0732">Signal</keyword>
<evidence type="ECO:0000313" key="4">
    <source>
        <dbReference type="EMBL" id="GIJ52872.1"/>
    </source>
</evidence>
<dbReference type="RefSeq" id="WP_203986328.1">
    <property type="nucleotide sequence ID" value="NZ_BOPG01000003.1"/>
</dbReference>
<feature type="region of interest" description="Disordered" evidence="1">
    <location>
        <begin position="364"/>
        <end position="422"/>
    </location>
</feature>
<gene>
    <name evidence="4" type="ORF">Vau01_003880</name>
</gene>
<feature type="signal peptide" evidence="3">
    <location>
        <begin position="1"/>
        <end position="25"/>
    </location>
</feature>
<dbReference type="AlphaFoldDB" id="A0A8J4DYA5"/>
<sequence>MRRTVLAGLAAASVVGVTVATAALAAPDNEHAAAGRTAATWLTTQLRDGLLQNQFGDEFSPDVGLTIDALLAMKATGIDAVTVTTVTDAVARKAATFAINDIPVDTDDDGEVDTTVRTVDAGSTAKLLFAAVVSGRDPKAFGLDLDDLIRGLIATDGPHQGRVRDINPENWGGDGSNVFDQSLAVLGLAGSGGAPPDVVNFLIKQQCPAGGFRLNPATDGSACADDGRADVDATAIAVQALVAAGSDDAAGKGGDWLAGLQAANGSFRNGPQAPDPFIVPVENSNSTGLGGQALAATGHSEEAGKAAAWVAALQWTAGADRGAIAYDKEAFDAGAPDDTSRDQWRRASAQALLGLAQVPFGEISKVPAGEPSSSSPSASASASSSASSSASASSSTSASASASASATTTPTPTTTPTGNLATTGEPVMRFAIYALGLILAGAILVIAARRRRSSA</sequence>
<dbReference type="SUPFAM" id="SSF48239">
    <property type="entry name" value="Terpenoid cyclases/Protein prenyltransferases"/>
    <property type="match status" value="1"/>
</dbReference>
<feature type="transmembrane region" description="Helical" evidence="2">
    <location>
        <begin position="430"/>
        <end position="448"/>
    </location>
</feature>
<dbReference type="InterPro" id="IPR008930">
    <property type="entry name" value="Terpenoid_cyclase/PrenylTrfase"/>
</dbReference>
<accession>A0A8J4DYA5</accession>
<comment type="caution">
    <text evidence="4">The sequence shown here is derived from an EMBL/GenBank/DDBJ whole genome shotgun (WGS) entry which is preliminary data.</text>
</comment>
<reference evidence="4" key="1">
    <citation type="submission" date="2021-01" db="EMBL/GenBank/DDBJ databases">
        <title>Whole genome shotgun sequence of Virgisporangium aurantiacum NBRC 16421.</title>
        <authorList>
            <person name="Komaki H."/>
            <person name="Tamura T."/>
        </authorList>
    </citation>
    <scope>NUCLEOTIDE SEQUENCE</scope>
    <source>
        <strain evidence="4">NBRC 16421</strain>
    </source>
</reference>
<feature type="chain" id="PRO_5035214712" description="Prenyltransferase and squalene oxidase repeat-containing protein" evidence="3">
    <location>
        <begin position="26"/>
        <end position="455"/>
    </location>
</feature>
<proteinExistence type="predicted"/>
<keyword evidence="2" id="KW-0812">Transmembrane</keyword>
<evidence type="ECO:0000256" key="1">
    <source>
        <dbReference type="SAM" id="MobiDB-lite"/>
    </source>
</evidence>
<evidence type="ECO:0000256" key="3">
    <source>
        <dbReference type="SAM" id="SignalP"/>
    </source>
</evidence>
<keyword evidence="5" id="KW-1185">Reference proteome</keyword>
<evidence type="ECO:0000256" key="2">
    <source>
        <dbReference type="SAM" id="Phobius"/>
    </source>
</evidence>
<feature type="compositionally biased region" description="Low complexity" evidence="1">
    <location>
        <begin position="371"/>
        <end position="417"/>
    </location>
</feature>
<dbReference type="Gene3D" id="1.50.10.20">
    <property type="match status" value="1"/>
</dbReference>
<evidence type="ECO:0008006" key="6">
    <source>
        <dbReference type="Google" id="ProtNLM"/>
    </source>
</evidence>
<protein>
    <recommendedName>
        <fullName evidence="6">Prenyltransferase and squalene oxidase repeat-containing protein</fullName>
    </recommendedName>
</protein>
<evidence type="ECO:0000313" key="5">
    <source>
        <dbReference type="Proteomes" id="UP000612585"/>
    </source>
</evidence>
<keyword evidence="2" id="KW-1133">Transmembrane helix</keyword>
<dbReference type="EMBL" id="BOPG01000003">
    <property type="protein sequence ID" value="GIJ52872.1"/>
    <property type="molecule type" value="Genomic_DNA"/>
</dbReference>